<dbReference type="InterPro" id="IPR029149">
    <property type="entry name" value="Creatin/AminoP/Spt16_N"/>
</dbReference>
<dbReference type="EMBL" id="LUCM01011621">
    <property type="protein sequence ID" value="KAA0183701.1"/>
    <property type="molecule type" value="Genomic_DNA"/>
</dbReference>
<keyword evidence="2" id="KW-0378">Hydrolase</keyword>
<dbReference type="Pfam" id="PF16189">
    <property type="entry name" value="Creatinase_N_2"/>
    <property type="match status" value="1"/>
</dbReference>
<evidence type="ECO:0000313" key="3">
    <source>
        <dbReference type="Proteomes" id="UP000728185"/>
    </source>
</evidence>
<keyword evidence="2" id="KW-0031">Aminopeptidase</keyword>
<dbReference type="Gene3D" id="3.40.350.10">
    <property type="entry name" value="Creatinase/prolidase N-terminal domain"/>
    <property type="match status" value="2"/>
</dbReference>
<dbReference type="Pfam" id="PF00557">
    <property type="entry name" value="Peptidase_M24"/>
    <property type="match status" value="1"/>
</dbReference>
<gene>
    <name evidence="2" type="ORF">FBUS_10540</name>
</gene>
<dbReference type="InterPro" id="IPR000994">
    <property type="entry name" value="Pept_M24"/>
</dbReference>
<dbReference type="SUPFAM" id="SSF55920">
    <property type="entry name" value="Creatinase/aminopeptidase"/>
    <property type="match status" value="1"/>
</dbReference>
<dbReference type="InterPro" id="IPR036005">
    <property type="entry name" value="Creatinase/aminopeptidase-like"/>
</dbReference>
<dbReference type="PANTHER" id="PTHR43763">
    <property type="entry name" value="XAA-PRO AMINOPEPTIDASE 1"/>
    <property type="match status" value="1"/>
</dbReference>
<proteinExistence type="predicted"/>
<dbReference type="OrthoDB" id="9995434at2759"/>
<organism evidence="2 3">
    <name type="scientific">Fasciolopsis buskii</name>
    <dbReference type="NCBI Taxonomy" id="27845"/>
    <lineage>
        <taxon>Eukaryota</taxon>
        <taxon>Metazoa</taxon>
        <taxon>Spiralia</taxon>
        <taxon>Lophotrochozoa</taxon>
        <taxon>Platyhelminthes</taxon>
        <taxon>Trematoda</taxon>
        <taxon>Digenea</taxon>
        <taxon>Plagiorchiida</taxon>
        <taxon>Echinostomata</taxon>
        <taxon>Echinostomatoidea</taxon>
        <taxon>Fasciolidae</taxon>
        <taxon>Fasciolopsis</taxon>
    </lineage>
</organism>
<reference evidence="2" key="1">
    <citation type="submission" date="2019-05" db="EMBL/GenBank/DDBJ databases">
        <title>Annotation for the trematode Fasciolopsis buski.</title>
        <authorList>
            <person name="Choi Y.-J."/>
        </authorList>
    </citation>
    <scope>NUCLEOTIDE SEQUENCE</scope>
    <source>
        <strain evidence="2">HT</strain>
        <tissue evidence="2">Whole worm</tissue>
    </source>
</reference>
<accession>A0A8E0RIT4</accession>
<dbReference type="Proteomes" id="UP000728185">
    <property type="component" value="Unassembled WGS sequence"/>
</dbReference>
<keyword evidence="2" id="KW-0645">Protease</keyword>
<evidence type="ECO:0000313" key="2">
    <source>
        <dbReference type="EMBL" id="KAA0183701.1"/>
    </source>
</evidence>
<dbReference type="InterPro" id="IPR050422">
    <property type="entry name" value="X-Pro_aminopeptidase_P"/>
</dbReference>
<evidence type="ECO:0000259" key="1">
    <source>
        <dbReference type="Pfam" id="PF00557"/>
    </source>
</evidence>
<name>A0A8E0RIT4_9TREM</name>
<sequence length="528" mass="57773">MQALQQLDENWTLMKKGLDGVPTEVKWLVQVTPPGSLIGYDPRQIPFTTMKAYRDELRAAEAALNPSPAISEIIAPLSRHLVAVNGSNLVDLVWEEMKNTGEELSVRPVRTSNPVYTVPVSFAGETWQQKVRRVLDRMSEHGASLLVLAALDEIAWLLNLRGSDIPFSPIFFAYGLLSTTELKLFLGSKTVSTSEDILQHLSDSNLKVSIHPYHDFFDHLEQSASALSTSSRVWLDYRASEAIVNRIPEVMRLFHNSPISDLKAVKFPSELSGIRTAHIEDSLVLCDFLAWLEQVAEANRSVKPESGDNEIPLNGRLCDPAGNPPLEPPEILTESSAAEYLDQLRSQAPGFVSLSFKTIFGADANGAVIHYRAAPGLDAPIKDSSFYLVDSGGQYHTGTTDVTRTLHLGQPTVRQKACYTLVLKSHIALSNQTFPPSTPGSRLDVVARRVAWQFHCDYAHGTGHGVGAFLGVHEGPIGMSGTRLEAMSRMGMVEPGVQKNMVSSPSFSLSLSFLVLIVCSSLRVSGSI</sequence>
<dbReference type="AlphaFoldDB" id="A0A8E0RIT4"/>
<comment type="caution">
    <text evidence="2">The sequence shown here is derived from an EMBL/GenBank/DDBJ whole genome shotgun (WGS) entry which is preliminary data.</text>
</comment>
<feature type="domain" description="Peptidase M24" evidence="1">
    <location>
        <begin position="332"/>
        <end position="486"/>
    </location>
</feature>
<keyword evidence="3" id="KW-1185">Reference proteome</keyword>
<protein>
    <submittedName>
        <fullName evidence="2">Xaa-Pro aminopeptidase</fullName>
    </submittedName>
</protein>
<dbReference type="Gene3D" id="3.90.230.10">
    <property type="entry name" value="Creatinase/methionine aminopeptidase superfamily"/>
    <property type="match status" value="1"/>
</dbReference>
<dbReference type="GO" id="GO:0004177">
    <property type="term" value="F:aminopeptidase activity"/>
    <property type="evidence" value="ECO:0007669"/>
    <property type="project" value="UniProtKB-KW"/>
</dbReference>
<dbReference type="PANTHER" id="PTHR43763:SF6">
    <property type="entry name" value="XAA-PRO AMINOPEPTIDASE 1"/>
    <property type="match status" value="1"/>
</dbReference>